<name>S4PC33_9NEOP</name>
<dbReference type="EMBL" id="GAIX01002544">
    <property type="protein sequence ID" value="JAA90016.1"/>
    <property type="molecule type" value="Transcribed_RNA"/>
</dbReference>
<keyword evidence="1" id="KW-1133">Transmembrane helix</keyword>
<evidence type="ECO:0000313" key="2">
    <source>
        <dbReference type="EMBL" id="JAA90016.1"/>
    </source>
</evidence>
<protein>
    <submittedName>
        <fullName evidence="2">Uncharacterized protein</fullName>
    </submittedName>
</protein>
<keyword evidence="1" id="KW-0472">Membrane</keyword>
<accession>S4PC33</accession>
<organism evidence="2">
    <name type="scientific">Pararge aegeria</name>
    <name type="common">speckled wood butterfly</name>
    <dbReference type="NCBI Taxonomy" id="116150"/>
    <lineage>
        <taxon>Eukaryota</taxon>
        <taxon>Metazoa</taxon>
        <taxon>Ecdysozoa</taxon>
        <taxon>Arthropoda</taxon>
        <taxon>Hexapoda</taxon>
        <taxon>Insecta</taxon>
        <taxon>Pterygota</taxon>
        <taxon>Neoptera</taxon>
        <taxon>Endopterygota</taxon>
        <taxon>Lepidoptera</taxon>
        <taxon>Glossata</taxon>
        <taxon>Ditrysia</taxon>
        <taxon>Papilionoidea</taxon>
        <taxon>Nymphalidae</taxon>
        <taxon>Satyrinae</taxon>
        <taxon>Satyrini</taxon>
        <taxon>Parargina</taxon>
        <taxon>Pararge</taxon>
    </lineage>
</organism>
<keyword evidence="1" id="KW-0812">Transmembrane</keyword>
<sequence>MFGTRIHFSSKASTVDALLALSLFFSSISSEAFSISELLFATFTSGESVLIELIRSRFPSVACPSLWVIFIFLLFEFPILCPEYA</sequence>
<reference evidence="2" key="1">
    <citation type="journal article" date="2013" name="BMC Genomics">
        <title>Unscrambling butterfly oogenesis.</title>
        <authorList>
            <person name="Carter J.M."/>
            <person name="Baker S.C."/>
            <person name="Pink R."/>
            <person name="Carter D.R."/>
            <person name="Collins A."/>
            <person name="Tomlin J."/>
            <person name="Gibbs M."/>
            <person name="Breuker C.J."/>
        </authorList>
    </citation>
    <scope>NUCLEOTIDE SEQUENCE</scope>
    <source>
        <tissue evidence="2">Ovary</tissue>
    </source>
</reference>
<reference evidence="2" key="2">
    <citation type="submission" date="2013-05" db="EMBL/GenBank/DDBJ databases">
        <authorList>
            <person name="Carter J.-M."/>
            <person name="Baker S.C."/>
            <person name="Pink R."/>
            <person name="Carter D.R.F."/>
            <person name="Collins A."/>
            <person name="Tomlin J."/>
            <person name="Gibbs M."/>
            <person name="Breuker C.J."/>
        </authorList>
    </citation>
    <scope>NUCLEOTIDE SEQUENCE</scope>
    <source>
        <tissue evidence="2">Ovary</tissue>
    </source>
</reference>
<evidence type="ECO:0000256" key="1">
    <source>
        <dbReference type="SAM" id="Phobius"/>
    </source>
</evidence>
<dbReference type="AlphaFoldDB" id="S4PC33"/>
<feature type="transmembrane region" description="Helical" evidence="1">
    <location>
        <begin position="58"/>
        <end position="81"/>
    </location>
</feature>
<proteinExistence type="predicted"/>